<evidence type="ECO:0000259" key="4">
    <source>
        <dbReference type="SMART" id="SM00656"/>
    </source>
</evidence>
<comment type="caution">
    <text evidence="5">The sequence shown here is derived from an EMBL/GenBank/DDBJ whole genome shotgun (WGS) entry which is preliminary data.</text>
</comment>
<dbReference type="EMBL" id="BONZ01000065">
    <property type="protein sequence ID" value="GIH18269.1"/>
    <property type="molecule type" value="Genomic_DNA"/>
</dbReference>
<dbReference type="InterPro" id="IPR011050">
    <property type="entry name" value="Pectin_lyase_fold/virulence"/>
</dbReference>
<evidence type="ECO:0000256" key="1">
    <source>
        <dbReference type="ARBA" id="ARBA00023239"/>
    </source>
</evidence>
<comment type="similarity">
    <text evidence="2">Belongs to the polysaccharide lyase 1 family.</text>
</comment>
<dbReference type="SUPFAM" id="SSF49899">
    <property type="entry name" value="Concanavalin A-like lectins/glucanases"/>
    <property type="match status" value="1"/>
</dbReference>
<dbReference type="InterPro" id="IPR012334">
    <property type="entry name" value="Pectin_lyas_fold"/>
</dbReference>
<feature type="domain" description="Pectate lyase" evidence="4">
    <location>
        <begin position="269"/>
        <end position="490"/>
    </location>
</feature>
<dbReference type="Pfam" id="PF00544">
    <property type="entry name" value="Pectate_lyase_4"/>
    <property type="match status" value="1"/>
</dbReference>
<dbReference type="SUPFAM" id="SSF51126">
    <property type="entry name" value="Pectin lyase-like"/>
    <property type="match status" value="1"/>
</dbReference>
<keyword evidence="6" id="KW-1185">Reference proteome</keyword>
<feature type="region of interest" description="Disordered" evidence="3">
    <location>
        <begin position="208"/>
        <end position="272"/>
    </location>
</feature>
<comment type="subcellular location">
    <subcellularLocation>
        <location evidence="2">Secreted</location>
    </subcellularLocation>
</comment>
<dbReference type="InterPro" id="IPR045032">
    <property type="entry name" value="PEL"/>
</dbReference>
<dbReference type="InterPro" id="IPR013320">
    <property type="entry name" value="ConA-like_dom_sf"/>
</dbReference>
<feature type="compositionally biased region" description="Pro residues" evidence="3">
    <location>
        <begin position="216"/>
        <end position="250"/>
    </location>
</feature>
<dbReference type="Gene3D" id="2.60.120.560">
    <property type="entry name" value="Exo-inulinase, domain 1"/>
    <property type="match status" value="1"/>
</dbReference>
<dbReference type="AlphaFoldDB" id="A0A8J3QXT8"/>
<sequence length="552" mass="57278">MAPTARDRRRARAWRFAGLGGLATALVAGTFAMVVPSASAATLFTADFENGSTSGWSKSGGTWSVVTDGSRALDQSNAGTDRAREFAGSTSWTNYSVQASVKATSFGSGGVVALAARVSSATKMYRLALTGSNQVQLQSMDGSSVAVLASRSQTVSTNTWYTLRIDTNGSTISGYINGTLVGSASNTAIAAGQIGLFTGYASGRFDNVSVTDSGTNPPPTSAPPTTRPPTSPPPTTRPPTSPPPTSPPPTNSAGLVGWATMNGGTNGGAGGSTVTVSSLADLTTQANSTTTETIRVSGNFSCSDDVRVQSNKTILGVGSGSGLTGCGLNMRGVHNVIVRNLRISKVLASNGNGDAIHIDSSTNLWLDHNDLSSDTSHDEDYYDGLLDITHGADYITVSWNILHDHIKCSLVGHSDSNASEDTGHLRVTYHHNEFSNCAERNPRVRFGNPVHVFNNYYVQTTSFEYSYGVASTENAGVLVESNYFENISDPTHLGEGDSSAGSIVARNNYEVNSGPILTGGSVASIPYSYSVDSAASVKSIVTAGAGTGKIST</sequence>
<protein>
    <recommendedName>
        <fullName evidence="4">Pectate lyase domain-containing protein</fullName>
    </recommendedName>
</protein>
<dbReference type="Pfam" id="PF06439">
    <property type="entry name" value="3keto-disac_hyd"/>
    <property type="match status" value="1"/>
</dbReference>
<dbReference type="InterPro" id="IPR002022">
    <property type="entry name" value="Pec_lyase"/>
</dbReference>
<keyword evidence="2" id="KW-0624">Polysaccharide degradation</keyword>
<dbReference type="Gene3D" id="2.160.20.10">
    <property type="entry name" value="Single-stranded right-handed beta-helix, Pectin lyase-like"/>
    <property type="match status" value="1"/>
</dbReference>
<keyword evidence="2" id="KW-0119">Carbohydrate metabolism</keyword>
<name>A0A8J3QXT8_9ACTN</name>
<dbReference type="PANTHER" id="PTHR31683">
    <property type="entry name" value="PECTATE LYASE 18-RELATED"/>
    <property type="match status" value="1"/>
</dbReference>
<proteinExistence type="inferred from homology"/>
<evidence type="ECO:0000313" key="5">
    <source>
        <dbReference type="EMBL" id="GIH18269.1"/>
    </source>
</evidence>
<evidence type="ECO:0000256" key="3">
    <source>
        <dbReference type="SAM" id="MobiDB-lite"/>
    </source>
</evidence>
<dbReference type="GO" id="GO:0030570">
    <property type="term" value="F:pectate lyase activity"/>
    <property type="evidence" value="ECO:0007669"/>
    <property type="project" value="InterPro"/>
</dbReference>
<keyword evidence="1 2" id="KW-0456">Lyase</keyword>
<dbReference type="InterPro" id="IPR010496">
    <property type="entry name" value="AL/BT2_dom"/>
</dbReference>
<reference evidence="5" key="1">
    <citation type="submission" date="2021-01" db="EMBL/GenBank/DDBJ databases">
        <title>Whole genome shotgun sequence of Rugosimonospora africana NBRC 104875.</title>
        <authorList>
            <person name="Komaki H."/>
            <person name="Tamura T."/>
        </authorList>
    </citation>
    <scope>NUCLEOTIDE SEQUENCE</scope>
    <source>
        <strain evidence="5">NBRC 104875</strain>
    </source>
</reference>
<dbReference type="GO" id="GO:0005576">
    <property type="term" value="C:extracellular region"/>
    <property type="evidence" value="ECO:0007669"/>
    <property type="project" value="UniProtKB-SubCell"/>
</dbReference>
<accession>A0A8J3QXT8</accession>
<dbReference type="PANTHER" id="PTHR31683:SF18">
    <property type="entry name" value="PECTATE LYASE 21-RELATED"/>
    <property type="match status" value="1"/>
</dbReference>
<keyword evidence="2" id="KW-0964">Secreted</keyword>
<evidence type="ECO:0000256" key="2">
    <source>
        <dbReference type="RuleBase" id="RU361173"/>
    </source>
</evidence>
<dbReference type="Proteomes" id="UP000642748">
    <property type="component" value="Unassembled WGS sequence"/>
</dbReference>
<gene>
    <name evidence="5" type="ORF">Raf01_64410</name>
</gene>
<dbReference type="SMART" id="SM00656">
    <property type="entry name" value="Amb_all"/>
    <property type="match status" value="1"/>
</dbReference>
<dbReference type="GO" id="GO:0016787">
    <property type="term" value="F:hydrolase activity"/>
    <property type="evidence" value="ECO:0007669"/>
    <property type="project" value="InterPro"/>
</dbReference>
<dbReference type="GO" id="GO:0000272">
    <property type="term" value="P:polysaccharide catabolic process"/>
    <property type="evidence" value="ECO:0007669"/>
    <property type="project" value="UniProtKB-KW"/>
</dbReference>
<evidence type="ECO:0000313" key="6">
    <source>
        <dbReference type="Proteomes" id="UP000642748"/>
    </source>
</evidence>
<dbReference type="RefSeq" id="WP_239134100.1">
    <property type="nucleotide sequence ID" value="NZ_BONZ01000065.1"/>
</dbReference>
<feature type="compositionally biased region" description="Low complexity" evidence="3">
    <location>
        <begin position="251"/>
        <end position="263"/>
    </location>
</feature>
<organism evidence="5 6">
    <name type="scientific">Rugosimonospora africana</name>
    <dbReference type="NCBI Taxonomy" id="556532"/>
    <lineage>
        <taxon>Bacteria</taxon>
        <taxon>Bacillati</taxon>
        <taxon>Actinomycetota</taxon>
        <taxon>Actinomycetes</taxon>
        <taxon>Micromonosporales</taxon>
        <taxon>Micromonosporaceae</taxon>
        <taxon>Rugosimonospora</taxon>
    </lineage>
</organism>